<keyword evidence="4" id="KW-1185">Reference proteome</keyword>
<protein>
    <submittedName>
        <fullName evidence="3">Uncharacterized protein</fullName>
    </submittedName>
</protein>
<feature type="region of interest" description="Disordered" evidence="1">
    <location>
        <begin position="74"/>
        <end position="99"/>
    </location>
</feature>
<dbReference type="HOGENOM" id="CLU_1877780_0_0_1"/>
<dbReference type="Proteomes" id="UP000015102">
    <property type="component" value="Unassembled WGS sequence"/>
</dbReference>
<organism evidence="3 4">
    <name type="scientific">Megaselia scalaris</name>
    <name type="common">Humpbacked fly</name>
    <name type="synonym">Phora scalaris</name>
    <dbReference type="NCBI Taxonomy" id="36166"/>
    <lineage>
        <taxon>Eukaryota</taxon>
        <taxon>Metazoa</taxon>
        <taxon>Ecdysozoa</taxon>
        <taxon>Arthropoda</taxon>
        <taxon>Hexapoda</taxon>
        <taxon>Insecta</taxon>
        <taxon>Pterygota</taxon>
        <taxon>Neoptera</taxon>
        <taxon>Endopterygota</taxon>
        <taxon>Diptera</taxon>
        <taxon>Brachycera</taxon>
        <taxon>Muscomorpha</taxon>
        <taxon>Platypezoidea</taxon>
        <taxon>Phoridae</taxon>
        <taxon>Megaseliini</taxon>
        <taxon>Megaselia</taxon>
    </lineage>
</organism>
<keyword evidence="2" id="KW-0732">Signal</keyword>
<dbReference type="EMBL" id="CAQQ02139094">
    <property type="status" value="NOT_ANNOTATED_CDS"/>
    <property type="molecule type" value="Genomic_DNA"/>
</dbReference>
<accession>T1GBG2</accession>
<dbReference type="AlphaFoldDB" id="T1GBG2"/>
<evidence type="ECO:0000313" key="3">
    <source>
        <dbReference type="EnsemblMetazoa" id="MESCA000594-PA"/>
    </source>
</evidence>
<proteinExistence type="predicted"/>
<evidence type="ECO:0000313" key="4">
    <source>
        <dbReference type="Proteomes" id="UP000015102"/>
    </source>
</evidence>
<reference evidence="4" key="1">
    <citation type="submission" date="2013-02" db="EMBL/GenBank/DDBJ databases">
        <authorList>
            <person name="Hughes D."/>
        </authorList>
    </citation>
    <scope>NUCLEOTIDE SEQUENCE</scope>
    <source>
        <strain>Durham</strain>
        <strain evidence="4">NC isolate 2 -- Noor lab</strain>
    </source>
</reference>
<evidence type="ECO:0000256" key="1">
    <source>
        <dbReference type="SAM" id="MobiDB-lite"/>
    </source>
</evidence>
<evidence type="ECO:0000256" key="2">
    <source>
        <dbReference type="SAM" id="SignalP"/>
    </source>
</evidence>
<feature type="signal peptide" evidence="2">
    <location>
        <begin position="1"/>
        <end position="19"/>
    </location>
</feature>
<sequence length="136" mass="15769">MTEIAFIIFVIFASTFVWTHPPAPATSHKNCKELQYLDKEAYNDFKNYSSLFESEGLGKLEDYFGKVRCRRTTTRKPETTTKTTENPTTTTTTTPNILSPHFLQLQNQQQRQPLAVQQRRQLLSLQLQQLIEDSKN</sequence>
<feature type="compositionally biased region" description="Low complexity" evidence="1">
    <location>
        <begin position="80"/>
        <end position="96"/>
    </location>
</feature>
<reference evidence="3" key="2">
    <citation type="submission" date="2015-06" db="UniProtKB">
        <authorList>
            <consortium name="EnsemblMetazoa"/>
        </authorList>
    </citation>
    <scope>IDENTIFICATION</scope>
</reference>
<name>T1GBG2_MEGSC</name>
<feature type="chain" id="PRO_5004577191" evidence="2">
    <location>
        <begin position="20"/>
        <end position="136"/>
    </location>
</feature>
<dbReference type="EnsemblMetazoa" id="MESCA000594-RA">
    <property type="protein sequence ID" value="MESCA000594-PA"/>
    <property type="gene ID" value="MESCA000594"/>
</dbReference>